<reference evidence="1 2" key="1">
    <citation type="journal article" date="2015" name="Fungal Genet. Biol.">
        <title>Evolution of novel wood decay mechanisms in Agaricales revealed by the genome sequences of Fistulina hepatica and Cylindrobasidium torrendii.</title>
        <authorList>
            <person name="Floudas D."/>
            <person name="Held B.W."/>
            <person name="Riley R."/>
            <person name="Nagy L.G."/>
            <person name="Koehler G."/>
            <person name="Ransdell A.S."/>
            <person name="Younus H."/>
            <person name="Chow J."/>
            <person name="Chiniquy J."/>
            <person name="Lipzen A."/>
            <person name="Tritt A."/>
            <person name="Sun H."/>
            <person name="Haridas S."/>
            <person name="LaButti K."/>
            <person name="Ohm R.A."/>
            <person name="Kues U."/>
            <person name="Blanchette R.A."/>
            <person name="Grigoriev I.V."/>
            <person name="Minto R.E."/>
            <person name="Hibbett D.S."/>
        </authorList>
    </citation>
    <scope>NUCLEOTIDE SEQUENCE [LARGE SCALE GENOMIC DNA]</scope>
    <source>
        <strain evidence="1 2">FP15055 ss-10</strain>
    </source>
</reference>
<evidence type="ECO:0000313" key="1">
    <source>
        <dbReference type="EMBL" id="KIY73872.1"/>
    </source>
</evidence>
<sequence>MAARMASVLWSDWTPCQVATCPCSNHRIPPCTPLQADAFNQDPTYQDLLKSNDAPNDVQETSLRDMIQALDSRQRALDNYLTRIAALRQTCQAQLEQMDSQIKCVIEERPKIAYAIRERKQAFNPVRRLPAEILSSIFHLCLDFPDAYHVIEEQDKRPKITQWWRFDSASAMPWTLELVCRQWRAHALADPTLWSSLSVVISDENFASGKTRYVSRLARQLGRSQMAPLALCIRRDEGFESDIVPPILPVLLLSSLHRVTELYLYLPHSLFDGLSLFRNHLQSLRSLQLLISPTDETVGDEPEHNTPITIFENCHNLRFIHTIDEWLPKDRYVLPWENITQYTSEHVFLDPTRYTYTPGPLPYQIRRLWKAAPNVQKCTIEIECSDGDVHSEVHSMSCQNLVDLTLNCYPGGICPIEDLFDMLKLPVLRSLKLLSDPKRGRVFDSPDVFSCTVDLVARSECPLEVFYFRDGNLLAEDVLRLLRVTPTLQVLRLEEVGSYEFPAITDDVVRELTVAPNSDVEILGPDLDVIAFNGHLQLGLDYLEMVKSRLPVTPLHFVELTFESPPDAVAGSTNAVADKLADRLSSLQEELDWVFNFQVNTRGDPASDLE</sequence>
<accession>A0A0D7BTY5</accession>
<proteinExistence type="predicted"/>
<name>A0A0D7BTY5_9AGAR</name>
<dbReference type="Proteomes" id="UP000054007">
    <property type="component" value="Unassembled WGS sequence"/>
</dbReference>
<dbReference type="STRING" id="1314674.A0A0D7BTY5"/>
<dbReference type="EMBL" id="KN880433">
    <property type="protein sequence ID" value="KIY73872.1"/>
    <property type="molecule type" value="Genomic_DNA"/>
</dbReference>
<protein>
    <submittedName>
        <fullName evidence="1">Uncharacterized protein</fullName>
    </submittedName>
</protein>
<evidence type="ECO:0000313" key="2">
    <source>
        <dbReference type="Proteomes" id="UP000054007"/>
    </source>
</evidence>
<keyword evidence="2" id="KW-1185">Reference proteome</keyword>
<organism evidence="1 2">
    <name type="scientific">Cylindrobasidium torrendii FP15055 ss-10</name>
    <dbReference type="NCBI Taxonomy" id="1314674"/>
    <lineage>
        <taxon>Eukaryota</taxon>
        <taxon>Fungi</taxon>
        <taxon>Dikarya</taxon>
        <taxon>Basidiomycota</taxon>
        <taxon>Agaricomycotina</taxon>
        <taxon>Agaricomycetes</taxon>
        <taxon>Agaricomycetidae</taxon>
        <taxon>Agaricales</taxon>
        <taxon>Marasmiineae</taxon>
        <taxon>Physalacriaceae</taxon>
        <taxon>Cylindrobasidium</taxon>
    </lineage>
</organism>
<gene>
    <name evidence="1" type="ORF">CYLTODRAFT_439538</name>
</gene>
<dbReference type="AlphaFoldDB" id="A0A0D7BTY5"/>
<dbReference type="OrthoDB" id="3365698at2759"/>